<sequence>MPISPVDLYEICKKAYPIIKKITLKRVGAILTTLSILFYIEPFRNTVIPSFNEICTEYNSLLFMFGLFVFSIGFLRTSTNVEYNYCNLFSSSKRGNSKRSQIIFKNITSIDVNGREGTIPLEIIINNNFIFKKYIVDTIKRNLNIYLDVKYNSIIIDITSSNKFDTIIDDCNNGDARFILTNDINIKPIKRQLMVILKQDADEYELEANIITEYKIKSLKNKLLLLICKYILFYNKRNFQIRRPYS</sequence>
<dbReference type="AlphaFoldDB" id="A0AAP2W4Q8"/>
<dbReference type="Proteomes" id="UP001320159">
    <property type="component" value="Unassembled WGS sequence"/>
</dbReference>
<evidence type="ECO:0000313" key="1">
    <source>
        <dbReference type="EMBL" id="MCD1293517.1"/>
    </source>
</evidence>
<gene>
    <name evidence="1" type="ORF">CUJ83_00715</name>
</gene>
<comment type="caution">
    <text evidence="1">The sequence shown here is derived from an EMBL/GenBank/DDBJ whole genome shotgun (WGS) entry which is preliminary data.</text>
</comment>
<reference evidence="1 2" key="1">
    <citation type="submission" date="2017-11" db="EMBL/GenBank/DDBJ databases">
        <title>Isolation and Characterization of Family Methanocellaceae Species from Potential Methane Hydrate Area Offshore Southwestern Taiwan.</title>
        <authorList>
            <person name="Zhang W.-L."/>
            <person name="Chen W.-C."/>
            <person name="Lai M.-C."/>
            <person name="Chen S.-C."/>
        </authorList>
    </citation>
    <scope>NUCLEOTIDE SEQUENCE [LARGE SCALE GENOMIC DNA]</scope>
    <source>
        <strain evidence="1 2">CWC-04</strain>
    </source>
</reference>
<proteinExistence type="predicted"/>
<organism evidence="1 2">
    <name type="scientific">Methanooceanicella nereidis</name>
    <dbReference type="NCBI Taxonomy" id="2052831"/>
    <lineage>
        <taxon>Archaea</taxon>
        <taxon>Methanobacteriati</taxon>
        <taxon>Methanobacteriota</taxon>
        <taxon>Stenosarchaea group</taxon>
        <taxon>Methanomicrobia</taxon>
        <taxon>Methanocellales</taxon>
        <taxon>Methanocellaceae</taxon>
        <taxon>Methanooceanicella</taxon>
    </lineage>
</organism>
<accession>A0AAP2W4Q8</accession>
<protein>
    <submittedName>
        <fullName evidence="1">Uncharacterized protein</fullName>
    </submittedName>
</protein>
<dbReference type="RefSeq" id="WP_230739427.1">
    <property type="nucleotide sequence ID" value="NZ_PGCK01000001.1"/>
</dbReference>
<keyword evidence="2" id="KW-1185">Reference proteome</keyword>
<name>A0AAP2W4Q8_9EURY</name>
<dbReference type="EMBL" id="PGCK01000001">
    <property type="protein sequence ID" value="MCD1293517.1"/>
    <property type="molecule type" value="Genomic_DNA"/>
</dbReference>
<evidence type="ECO:0000313" key="2">
    <source>
        <dbReference type="Proteomes" id="UP001320159"/>
    </source>
</evidence>